<reference evidence="1 2" key="1">
    <citation type="journal article" date="2018" name="Front. Microbiol.">
        <title>Genome-Wide Analysis of Corynespora cassiicola Leaf Fall Disease Putative Effectors.</title>
        <authorList>
            <person name="Lopez D."/>
            <person name="Ribeiro S."/>
            <person name="Label P."/>
            <person name="Fumanal B."/>
            <person name="Venisse J.S."/>
            <person name="Kohler A."/>
            <person name="de Oliveira R.R."/>
            <person name="Labutti K."/>
            <person name="Lipzen A."/>
            <person name="Lail K."/>
            <person name="Bauer D."/>
            <person name="Ohm R.A."/>
            <person name="Barry K.W."/>
            <person name="Spatafora J."/>
            <person name="Grigoriev I.V."/>
            <person name="Martin F.M."/>
            <person name="Pujade-Renaud V."/>
        </authorList>
    </citation>
    <scope>NUCLEOTIDE SEQUENCE [LARGE SCALE GENOMIC DNA]</scope>
    <source>
        <strain evidence="1 2">Philippines</strain>
    </source>
</reference>
<evidence type="ECO:0000313" key="1">
    <source>
        <dbReference type="EMBL" id="PSN63866.1"/>
    </source>
</evidence>
<dbReference type="Proteomes" id="UP000240883">
    <property type="component" value="Unassembled WGS sequence"/>
</dbReference>
<proteinExistence type="predicted"/>
<gene>
    <name evidence="1" type="ORF">BS50DRAFT_91405</name>
</gene>
<dbReference type="PROSITE" id="PS51257">
    <property type="entry name" value="PROKAR_LIPOPROTEIN"/>
    <property type="match status" value="1"/>
</dbReference>
<sequence>MSTRDSGAPVLQWAWGAGGTACAWERERGSFPAILSRELRVSFASCLSPWEGRPAGRPSVRHIIVVVVVVEVVAGTRGVSCRSTLSSRRERWACVDTPPTTTPNRAQTRGRARTLVTLLSCGTKHTDTDTDADSFSLFSALPGDKNAHFFPPPPRFFSIGSKHSLPACCKIETDVTARQGKASIVTRCPTKDAGPVPLPITAAWPDEASEQKGNQGIVMGMGNNPRPAVAAAAAGLAKQLSAGAGCIWNLDPVHRGLGMVQ</sequence>
<organism evidence="1 2">
    <name type="scientific">Corynespora cassiicola Philippines</name>
    <dbReference type="NCBI Taxonomy" id="1448308"/>
    <lineage>
        <taxon>Eukaryota</taxon>
        <taxon>Fungi</taxon>
        <taxon>Dikarya</taxon>
        <taxon>Ascomycota</taxon>
        <taxon>Pezizomycotina</taxon>
        <taxon>Dothideomycetes</taxon>
        <taxon>Pleosporomycetidae</taxon>
        <taxon>Pleosporales</taxon>
        <taxon>Corynesporascaceae</taxon>
        <taxon>Corynespora</taxon>
    </lineage>
</organism>
<protein>
    <submittedName>
        <fullName evidence="1">Uncharacterized protein</fullName>
    </submittedName>
</protein>
<accession>A0A2T2NF32</accession>
<name>A0A2T2NF32_CORCC</name>
<keyword evidence="2" id="KW-1185">Reference proteome</keyword>
<dbReference type="AlphaFoldDB" id="A0A2T2NF32"/>
<dbReference type="EMBL" id="KZ678139">
    <property type="protein sequence ID" value="PSN63866.1"/>
    <property type="molecule type" value="Genomic_DNA"/>
</dbReference>
<evidence type="ECO:0000313" key="2">
    <source>
        <dbReference type="Proteomes" id="UP000240883"/>
    </source>
</evidence>